<keyword evidence="8 9" id="KW-0694">RNA-binding</keyword>
<keyword evidence="5" id="KW-0479">Metal-binding</keyword>
<dbReference type="InterPro" id="IPR032810">
    <property type="entry name" value="CCA-adding_enz_C"/>
</dbReference>
<dbReference type="InterPro" id="IPR032828">
    <property type="entry name" value="PolyA_RNA-bd"/>
</dbReference>
<dbReference type="RefSeq" id="WP_243365051.1">
    <property type="nucleotide sequence ID" value="NZ_CP094348.1"/>
</dbReference>
<evidence type="ECO:0000256" key="7">
    <source>
        <dbReference type="ARBA" id="ARBA00022842"/>
    </source>
</evidence>
<reference evidence="13" key="2">
    <citation type="submission" date="2022-04" db="EMBL/GenBank/DDBJ databases">
        <title>Antimicrobial genetic elements in methicillin-resistant Macrococcus armenti.</title>
        <authorList>
            <person name="Keller J.E."/>
            <person name="Schwendener S."/>
            <person name="Pantucek R."/>
            <person name="Perreten V."/>
        </authorList>
    </citation>
    <scope>NUCLEOTIDE SEQUENCE</scope>
    <source>
        <strain evidence="13">CCM 2609</strain>
    </source>
</reference>
<dbReference type="InterPro" id="IPR002646">
    <property type="entry name" value="PolA_pol_head_dom"/>
</dbReference>
<sequence length="409" mass="47401">MNNIKYMISRLDEDKKLMFQRAQSIINLLNQHGYEAYIVGGAVRNLLMNIPVNDIDITTDCMPDKIVELFDKTIPVGIEHGTVIVLQDDMPFEVTTFREDGEYEDHRRPECVTFVKSLKTDLERRDFTVNAMAIQHNTLYDYFNGEMHIEKRLIKAVGDPDKRFYEDALRIIRALRFMSVLNFSIEDETLKAMEKHAPLLSHVSIERIIIELCKLTEGINVAGALNTFFSIQLHKHIPFFKEMENFVVDQPISFVDYISLYIYLIDLSLLNKLNVLKLSNNQKKSIKDNVTLLSTLSRGDKSLPYLVYHYRQEQLINLAHIINLIEEIELSDAYREFNASEILRVKDALQIQSRAMLAINGSMLMKHFNKKGGPWVKTVIESVENAVIHNTLKNEKNAIIEWIDKHVKI</sequence>
<evidence type="ECO:0000256" key="5">
    <source>
        <dbReference type="ARBA" id="ARBA00022723"/>
    </source>
</evidence>
<evidence type="ECO:0000256" key="6">
    <source>
        <dbReference type="ARBA" id="ARBA00022741"/>
    </source>
</evidence>
<evidence type="ECO:0000256" key="4">
    <source>
        <dbReference type="ARBA" id="ARBA00022695"/>
    </source>
</evidence>
<comment type="cofactor">
    <cofactor evidence="1">
        <name>Mg(2+)</name>
        <dbReference type="ChEBI" id="CHEBI:18420"/>
    </cofactor>
</comment>
<evidence type="ECO:0000256" key="2">
    <source>
        <dbReference type="ARBA" id="ARBA00022679"/>
    </source>
</evidence>
<dbReference type="SUPFAM" id="SSF81301">
    <property type="entry name" value="Nucleotidyltransferase"/>
    <property type="match status" value="1"/>
</dbReference>
<keyword evidence="14" id="KW-1185">Reference proteome</keyword>
<dbReference type="SUPFAM" id="SSF81891">
    <property type="entry name" value="Poly A polymerase C-terminal region-like"/>
    <property type="match status" value="1"/>
</dbReference>
<feature type="domain" description="CCA-adding enzyme C-terminal" evidence="12">
    <location>
        <begin position="271"/>
        <end position="403"/>
    </location>
</feature>
<dbReference type="EC" id="2.7.7.72" evidence="13"/>
<feature type="domain" description="Poly A polymerase head" evidence="10">
    <location>
        <begin position="36"/>
        <end position="154"/>
    </location>
</feature>
<dbReference type="InterPro" id="IPR043519">
    <property type="entry name" value="NT_sf"/>
</dbReference>
<keyword evidence="6" id="KW-0547">Nucleotide-binding</keyword>
<dbReference type="CDD" id="cd05398">
    <property type="entry name" value="NT_ClassII-CCAase"/>
    <property type="match status" value="1"/>
</dbReference>
<evidence type="ECO:0000313" key="14">
    <source>
        <dbReference type="Proteomes" id="UP000830343"/>
    </source>
</evidence>
<organism evidence="13 14">
    <name type="scientific">Macrococcus armenti</name>
    <dbReference type="NCBI Taxonomy" id="2875764"/>
    <lineage>
        <taxon>Bacteria</taxon>
        <taxon>Bacillati</taxon>
        <taxon>Bacillota</taxon>
        <taxon>Bacilli</taxon>
        <taxon>Bacillales</taxon>
        <taxon>Staphylococcaceae</taxon>
        <taxon>Macrococcus</taxon>
    </lineage>
</organism>
<gene>
    <name evidence="13" type="ORF">MRZ06_06210</name>
</gene>
<dbReference type="Gene3D" id="1.10.246.80">
    <property type="match status" value="1"/>
</dbReference>
<dbReference type="Pfam" id="PF13735">
    <property type="entry name" value="tRNA_NucTran2_2"/>
    <property type="match status" value="1"/>
</dbReference>
<accession>A0ABY3ZUT3</accession>
<evidence type="ECO:0000256" key="1">
    <source>
        <dbReference type="ARBA" id="ARBA00001946"/>
    </source>
</evidence>
<dbReference type="Gene3D" id="1.10.3090.10">
    <property type="entry name" value="cca-adding enzyme, domain 2"/>
    <property type="match status" value="1"/>
</dbReference>
<dbReference type="PANTHER" id="PTHR46173:SF1">
    <property type="entry name" value="CCA TRNA NUCLEOTIDYLTRANSFERASE 1, MITOCHONDRIAL"/>
    <property type="match status" value="1"/>
</dbReference>
<evidence type="ECO:0000256" key="8">
    <source>
        <dbReference type="ARBA" id="ARBA00022884"/>
    </source>
</evidence>
<evidence type="ECO:0000259" key="11">
    <source>
        <dbReference type="Pfam" id="PF12627"/>
    </source>
</evidence>
<feature type="domain" description="tRNA nucleotidyltransferase/poly(A) polymerase RNA and SrmB- binding" evidence="11">
    <location>
        <begin position="182"/>
        <end position="240"/>
    </location>
</feature>
<proteinExistence type="inferred from homology"/>
<keyword evidence="4 13" id="KW-0548">Nucleotidyltransferase</keyword>
<dbReference type="Gene3D" id="3.30.460.10">
    <property type="entry name" value="Beta Polymerase, domain 2"/>
    <property type="match status" value="1"/>
</dbReference>
<evidence type="ECO:0000256" key="3">
    <source>
        <dbReference type="ARBA" id="ARBA00022694"/>
    </source>
</evidence>
<reference evidence="13" key="1">
    <citation type="submission" date="2022-03" db="EMBL/GenBank/DDBJ databases">
        <authorList>
            <person name="Vrbovska V."/>
            <person name="Kovarovic V."/>
            <person name="Botka T."/>
            <person name="Pantucek R."/>
        </authorList>
    </citation>
    <scope>NUCLEOTIDE SEQUENCE</scope>
    <source>
        <strain evidence="13">CCM 2609</strain>
    </source>
</reference>
<comment type="similarity">
    <text evidence="9">Belongs to the tRNA nucleotidyltransferase/poly(A) polymerase family.</text>
</comment>
<keyword evidence="7" id="KW-0460">Magnesium</keyword>
<dbReference type="Pfam" id="PF01743">
    <property type="entry name" value="PolyA_pol"/>
    <property type="match status" value="1"/>
</dbReference>
<dbReference type="EMBL" id="CP094348">
    <property type="protein sequence ID" value="UOB19646.1"/>
    <property type="molecule type" value="Genomic_DNA"/>
</dbReference>
<evidence type="ECO:0000313" key="13">
    <source>
        <dbReference type="EMBL" id="UOB19646.1"/>
    </source>
</evidence>
<evidence type="ECO:0000259" key="12">
    <source>
        <dbReference type="Pfam" id="PF13735"/>
    </source>
</evidence>
<dbReference type="Proteomes" id="UP000830343">
    <property type="component" value="Chromosome"/>
</dbReference>
<keyword evidence="2 9" id="KW-0808">Transferase</keyword>
<dbReference type="PANTHER" id="PTHR46173">
    <property type="entry name" value="CCA TRNA NUCLEOTIDYLTRANSFERASE 1, MITOCHONDRIAL"/>
    <property type="match status" value="1"/>
</dbReference>
<evidence type="ECO:0000256" key="9">
    <source>
        <dbReference type="RuleBase" id="RU003953"/>
    </source>
</evidence>
<dbReference type="InterPro" id="IPR050264">
    <property type="entry name" value="Bact_CCA-adding_enz_type3_sf"/>
</dbReference>
<dbReference type="Pfam" id="PF12627">
    <property type="entry name" value="PolyA_pol_RNAbd"/>
    <property type="match status" value="1"/>
</dbReference>
<protein>
    <submittedName>
        <fullName evidence="13">CCA tRNA nucleotidyltransferase</fullName>
        <ecNumber evidence="13">2.7.7.72</ecNumber>
    </submittedName>
</protein>
<dbReference type="NCBIfam" id="NF009814">
    <property type="entry name" value="PRK13299.1"/>
    <property type="match status" value="1"/>
</dbReference>
<dbReference type="GO" id="GO:0004810">
    <property type="term" value="F:CCA tRNA nucleotidyltransferase activity"/>
    <property type="evidence" value="ECO:0007669"/>
    <property type="project" value="UniProtKB-EC"/>
</dbReference>
<keyword evidence="3" id="KW-0819">tRNA processing</keyword>
<evidence type="ECO:0000259" key="10">
    <source>
        <dbReference type="Pfam" id="PF01743"/>
    </source>
</evidence>
<name>A0ABY3ZUT3_9STAP</name>